<organism evidence="2 3">
    <name type="scientific">Aliarcobacter butzleri L355</name>
    <dbReference type="NCBI Taxonomy" id="1447263"/>
    <lineage>
        <taxon>Bacteria</taxon>
        <taxon>Pseudomonadati</taxon>
        <taxon>Campylobacterota</taxon>
        <taxon>Epsilonproteobacteria</taxon>
        <taxon>Campylobacterales</taxon>
        <taxon>Arcobacteraceae</taxon>
        <taxon>Aliarcobacter</taxon>
    </lineage>
</organism>
<dbReference type="PANTHER" id="PTHR43591:SF109">
    <property type="entry name" value="METHYLTRANSFERASE TYPE 11 DOMAIN-CONTAINING PROTEIN"/>
    <property type="match status" value="1"/>
</dbReference>
<dbReference type="RefSeq" id="WP_052943076.1">
    <property type="nucleotide sequence ID" value="NZ_JAIW01000002.1"/>
</dbReference>
<dbReference type="Gene3D" id="3.40.50.150">
    <property type="entry name" value="Vaccinia Virus protein VP39"/>
    <property type="match status" value="1"/>
</dbReference>
<evidence type="ECO:0000313" key="3">
    <source>
        <dbReference type="Proteomes" id="UP000035154"/>
    </source>
</evidence>
<dbReference type="InterPro" id="IPR013216">
    <property type="entry name" value="Methyltransf_11"/>
</dbReference>
<reference evidence="2 3" key="1">
    <citation type="submission" date="2014-01" db="EMBL/GenBank/DDBJ databases">
        <title>Development of a Comparative Genomic Fingerprinting Assay for High Resolution Genotyping of Arcobacter butzleri.</title>
        <authorList>
            <person name="Webb A.L."/>
            <person name="Inglis G.D."/>
            <person name="Kruczkiewicz P."/>
            <person name="Selinger L.B."/>
            <person name="Taboada E.N."/>
        </authorList>
    </citation>
    <scope>NUCLEOTIDE SEQUENCE [LARGE SCALE GENOMIC DNA]</scope>
    <source>
        <strain evidence="2 3">L355</strain>
    </source>
</reference>
<evidence type="ECO:0000259" key="1">
    <source>
        <dbReference type="Pfam" id="PF08241"/>
    </source>
</evidence>
<dbReference type="PATRIC" id="fig|1447263.3.peg.19"/>
<comment type="caution">
    <text evidence="2">The sequence shown here is derived from an EMBL/GenBank/DDBJ whole genome shotgun (WGS) entry which is preliminary data.</text>
</comment>
<dbReference type="InterPro" id="IPR029063">
    <property type="entry name" value="SAM-dependent_MTases_sf"/>
</dbReference>
<protein>
    <recommendedName>
        <fullName evidence="1">Methyltransferase type 11 domain-containing protein</fullName>
    </recommendedName>
</protein>
<dbReference type="SUPFAM" id="SSF53335">
    <property type="entry name" value="S-adenosyl-L-methionine-dependent methyltransferases"/>
    <property type="match status" value="1"/>
</dbReference>
<proteinExistence type="predicted"/>
<dbReference type="Proteomes" id="UP000035154">
    <property type="component" value="Unassembled WGS sequence"/>
</dbReference>
<gene>
    <name evidence="2" type="ORF">AF80_00095</name>
</gene>
<evidence type="ECO:0000313" key="2">
    <source>
        <dbReference type="EMBL" id="KLE11783.1"/>
    </source>
</evidence>
<dbReference type="AlphaFoldDB" id="A0A0G9L622"/>
<dbReference type="CDD" id="cd02440">
    <property type="entry name" value="AdoMet_MTases"/>
    <property type="match status" value="1"/>
</dbReference>
<dbReference type="EMBL" id="JAIW01000002">
    <property type="protein sequence ID" value="KLE11783.1"/>
    <property type="molecule type" value="Genomic_DNA"/>
</dbReference>
<feature type="domain" description="Methyltransferase type 11" evidence="1">
    <location>
        <begin position="64"/>
        <end position="156"/>
    </location>
</feature>
<name>A0A0G9L622_9BACT</name>
<sequence>MFDNKQGDSASFDTNWKNREESLYTHWTRGEVENQIQLAFRNHWTLFSELMKKEPNYNGGKRALEIGCGRGSLSCYFSDAGFDCTLVDLSASVINVAKSIFERNNLKANFQVGDANALEIPDNSFDVIYSIGLLEHFEDIEKPLKEQIRVLDKGGIWFGYIVPKYTDNVQKDYEWINDLLKGYHKQTEQVTVNKESVYRSDFGSERYVPILEKLGLKNIQVSGVYPLPMISHSIDFPFSLMSKDSEKALVKHFEKMMEENRAKTGKHPWLCEEGFGNAFLVWGVK</sequence>
<dbReference type="Pfam" id="PF08241">
    <property type="entry name" value="Methyltransf_11"/>
    <property type="match status" value="1"/>
</dbReference>
<dbReference type="GO" id="GO:0008757">
    <property type="term" value="F:S-adenosylmethionine-dependent methyltransferase activity"/>
    <property type="evidence" value="ECO:0007669"/>
    <property type="project" value="InterPro"/>
</dbReference>
<dbReference type="PANTHER" id="PTHR43591">
    <property type="entry name" value="METHYLTRANSFERASE"/>
    <property type="match status" value="1"/>
</dbReference>
<accession>A0A0G9L622</accession>